<dbReference type="AlphaFoldDB" id="A0AAE1B8I0"/>
<dbReference type="Proteomes" id="UP001283361">
    <property type="component" value="Unassembled WGS sequence"/>
</dbReference>
<name>A0AAE1B8I0_9GAST</name>
<evidence type="ECO:0000313" key="2">
    <source>
        <dbReference type="Proteomes" id="UP001283361"/>
    </source>
</evidence>
<organism evidence="1 2">
    <name type="scientific">Elysia crispata</name>
    <name type="common">lettuce slug</name>
    <dbReference type="NCBI Taxonomy" id="231223"/>
    <lineage>
        <taxon>Eukaryota</taxon>
        <taxon>Metazoa</taxon>
        <taxon>Spiralia</taxon>
        <taxon>Lophotrochozoa</taxon>
        <taxon>Mollusca</taxon>
        <taxon>Gastropoda</taxon>
        <taxon>Heterobranchia</taxon>
        <taxon>Euthyneura</taxon>
        <taxon>Panpulmonata</taxon>
        <taxon>Sacoglossa</taxon>
        <taxon>Placobranchoidea</taxon>
        <taxon>Plakobranchidae</taxon>
        <taxon>Elysia</taxon>
    </lineage>
</organism>
<reference evidence="1" key="1">
    <citation type="journal article" date="2023" name="G3 (Bethesda)">
        <title>A reference genome for the long-term kleptoplast-retaining sea slug Elysia crispata morphotype clarki.</title>
        <authorList>
            <person name="Eastman K.E."/>
            <person name="Pendleton A.L."/>
            <person name="Shaikh M.A."/>
            <person name="Suttiyut T."/>
            <person name="Ogas R."/>
            <person name="Tomko P."/>
            <person name="Gavelis G."/>
            <person name="Widhalm J.R."/>
            <person name="Wisecaver J.H."/>
        </authorList>
    </citation>
    <scope>NUCLEOTIDE SEQUENCE</scope>
    <source>
        <strain evidence="1">ECLA1</strain>
    </source>
</reference>
<gene>
    <name evidence="1" type="ORF">RRG08_025548</name>
</gene>
<keyword evidence="2" id="KW-1185">Reference proteome</keyword>
<proteinExistence type="predicted"/>
<protein>
    <submittedName>
        <fullName evidence="1">Uncharacterized protein</fullName>
    </submittedName>
</protein>
<evidence type="ECO:0000313" key="1">
    <source>
        <dbReference type="EMBL" id="KAK3801423.1"/>
    </source>
</evidence>
<accession>A0AAE1B8I0</accession>
<dbReference type="EMBL" id="JAWDGP010000321">
    <property type="protein sequence ID" value="KAK3801423.1"/>
    <property type="molecule type" value="Genomic_DNA"/>
</dbReference>
<comment type="caution">
    <text evidence="1">The sequence shown here is derived from an EMBL/GenBank/DDBJ whole genome shotgun (WGS) entry which is preliminary data.</text>
</comment>
<sequence length="99" mass="11229">MTLQPLQDGGDSLSVVSILQTMTRFYNITASTGWWQIVIYCFYPADNDLVHMTLQPLQDGGDLLSIVSILQSMTRFHDTTASTGWWRLVIYCFHPAVND</sequence>